<evidence type="ECO:0000313" key="1">
    <source>
        <dbReference type="EMBL" id="MCH4554133.1"/>
    </source>
</evidence>
<accession>A0ABS9RMF2</accession>
<dbReference type="Proteomes" id="UP001156141">
    <property type="component" value="Unassembled WGS sequence"/>
</dbReference>
<dbReference type="RefSeq" id="WP_240575481.1">
    <property type="nucleotide sequence ID" value="NZ_CP136709.1"/>
</dbReference>
<name>A0ABS9RMF2_9FLAO</name>
<proteinExistence type="predicted"/>
<comment type="caution">
    <text evidence="1">The sequence shown here is derived from an EMBL/GenBank/DDBJ whole genome shotgun (WGS) entry which is preliminary data.</text>
</comment>
<organism evidence="1 2">
    <name type="scientific">Aestuariibaculum lutulentum</name>
    <dbReference type="NCBI Taxonomy" id="2920935"/>
    <lineage>
        <taxon>Bacteria</taxon>
        <taxon>Pseudomonadati</taxon>
        <taxon>Bacteroidota</taxon>
        <taxon>Flavobacteriia</taxon>
        <taxon>Flavobacteriales</taxon>
        <taxon>Flavobacteriaceae</taxon>
    </lineage>
</organism>
<sequence>MKILSQYLLLLFIIISSFQCSTKKESLTPEKIIGQIEPIEGWSESKINRPNFYVYKLMRDSGYASIAISKQKELLFGKYKSSDFQNINELLSNYTDYELKSQFHHWESKDERAIPKLISIRKSSLGEYNSLQLQTEYNMNGKVLSVDYEILLTNKGWISIGCSYAKLEKGLYKNELDSIVRNIGIKI</sequence>
<protein>
    <recommendedName>
        <fullName evidence="3">Lipoprotein</fullName>
    </recommendedName>
</protein>
<evidence type="ECO:0000313" key="2">
    <source>
        <dbReference type="Proteomes" id="UP001156141"/>
    </source>
</evidence>
<evidence type="ECO:0008006" key="3">
    <source>
        <dbReference type="Google" id="ProtNLM"/>
    </source>
</evidence>
<gene>
    <name evidence="1" type="ORF">MKW35_16005</name>
</gene>
<reference evidence="1" key="1">
    <citation type="submission" date="2022-02" db="EMBL/GenBank/DDBJ databases">
        <title>Aestuariibaculum sp., a marine bacterium isolated from sediment in Guangxi.</title>
        <authorList>
            <person name="Ying J."/>
        </authorList>
    </citation>
    <scope>NUCLEOTIDE SEQUENCE</scope>
    <source>
        <strain evidence="1">L182</strain>
    </source>
</reference>
<keyword evidence="2" id="KW-1185">Reference proteome</keyword>
<dbReference type="EMBL" id="JAKVQD010000012">
    <property type="protein sequence ID" value="MCH4554133.1"/>
    <property type="molecule type" value="Genomic_DNA"/>
</dbReference>